<gene>
    <name evidence="6" type="ORF">ACFFJP_07110</name>
</gene>
<reference evidence="6 7" key="1">
    <citation type="submission" date="2024-09" db="EMBL/GenBank/DDBJ databases">
        <authorList>
            <person name="Sun Q."/>
            <person name="Mori K."/>
        </authorList>
    </citation>
    <scope>NUCLEOTIDE SEQUENCE [LARGE SCALE GENOMIC DNA]</scope>
    <source>
        <strain evidence="6 7">KCTC 23315</strain>
    </source>
</reference>
<comment type="subcellular location">
    <subcellularLocation>
        <location evidence="1">Cell envelope</location>
    </subcellularLocation>
</comment>
<evidence type="ECO:0000256" key="1">
    <source>
        <dbReference type="ARBA" id="ARBA00004196"/>
    </source>
</evidence>
<dbReference type="PANTHER" id="PTHR35936:SF25">
    <property type="entry name" value="ABC TRANSPORTER SUBSTRATE-BINDING PROTEIN"/>
    <property type="match status" value="1"/>
</dbReference>
<dbReference type="InterPro" id="IPR001638">
    <property type="entry name" value="Solute-binding_3/MltF_N"/>
</dbReference>
<accession>A0ABV6BEX2</accession>
<dbReference type="SMART" id="SM00062">
    <property type="entry name" value="PBPb"/>
    <property type="match status" value="1"/>
</dbReference>
<protein>
    <submittedName>
        <fullName evidence="6">Substrate-binding periplasmic protein</fullName>
    </submittedName>
</protein>
<dbReference type="PANTHER" id="PTHR35936">
    <property type="entry name" value="MEMBRANE-BOUND LYTIC MUREIN TRANSGLYCOSYLASE F"/>
    <property type="match status" value="1"/>
</dbReference>
<dbReference type="Gene3D" id="3.40.190.10">
    <property type="entry name" value="Periplasmic binding protein-like II"/>
    <property type="match status" value="2"/>
</dbReference>
<evidence type="ECO:0000259" key="5">
    <source>
        <dbReference type="SMART" id="SM00062"/>
    </source>
</evidence>
<organism evidence="6 7">
    <name type="scientific">Rheinheimera tilapiae</name>
    <dbReference type="NCBI Taxonomy" id="875043"/>
    <lineage>
        <taxon>Bacteria</taxon>
        <taxon>Pseudomonadati</taxon>
        <taxon>Pseudomonadota</taxon>
        <taxon>Gammaproteobacteria</taxon>
        <taxon>Chromatiales</taxon>
        <taxon>Chromatiaceae</taxon>
        <taxon>Rheinheimera</taxon>
    </lineage>
</organism>
<dbReference type="PROSITE" id="PS01039">
    <property type="entry name" value="SBP_BACTERIAL_3"/>
    <property type="match status" value="1"/>
</dbReference>
<evidence type="ECO:0000256" key="2">
    <source>
        <dbReference type="ARBA" id="ARBA00010333"/>
    </source>
</evidence>
<dbReference type="Pfam" id="PF00497">
    <property type="entry name" value="SBP_bac_3"/>
    <property type="match status" value="1"/>
</dbReference>
<dbReference type="RefSeq" id="WP_377241889.1">
    <property type="nucleotide sequence ID" value="NZ_JBHLXP010000001.1"/>
</dbReference>
<dbReference type="InterPro" id="IPR018313">
    <property type="entry name" value="SBP_3_CS"/>
</dbReference>
<dbReference type="EMBL" id="JBHLXP010000001">
    <property type="protein sequence ID" value="MFC0048055.1"/>
    <property type="molecule type" value="Genomic_DNA"/>
</dbReference>
<comment type="caution">
    <text evidence="6">The sequence shown here is derived from an EMBL/GenBank/DDBJ whole genome shotgun (WGS) entry which is preliminary data.</text>
</comment>
<comment type="similarity">
    <text evidence="2 4">Belongs to the bacterial solute-binding protein 3 family.</text>
</comment>
<keyword evidence="3" id="KW-0732">Signal</keyword>
<evidence type="ECO:0000313" key="7">
    <source>
        <dbReference type="Proteomes" id="UP001589813"/>
    </source>
</evidence>
<dbReference type="CDD" id="cd13530">
    <property type="entry name" value="PBP2_peptides_like"/>
    <property type="match status" value="1"/>
</dbReference>
<keyword evidence="7" id="KW-1185">Reference proteome</keyword>
<dbReference type="Proteomes" id="UP001589813">
    <property type="component" value="Unassembled WGS sequence"/>
</dbReference>
<evidence type="ECO:0000256" key="4">
    <source>
        <dbReference type="RuleBase" id="RU003744"/>
    </source>
</evidence>
<proteinExistence type="inferred from homology"/>
<feature type="domain" description="Solute-binding protein family 3/N-terminal" evidence="5">
    <location>
        <begin position="6"/>
        <end position="235"/>
    </location>
</feature>
<sequence>MAAQCQLKLGFEAWEPYQYTALDNKPSGLDIELVQAIAQQMGCEIIAQQGSWTDLISSLKAGNVDLLLGASITPARQEYAHFSEPYRQEQFVLFVRSADVASYPQNNLAEFIGAGKKVGIISEYYYGTEFADLYNQAPLKQQFVEASLSELNLARLLDEDIDGMLEDSFVGHAMLRRKGLDKQIGAHSISMGNTDVFVMFSKATVKAEQVSAFNQALATIKADGRYNGIIQRYIH</sequence>
<dbReference type="SUPFAM" id="SSF53850">
    <property type="entry name" value="Periplasmic binding protein-like II"/>
    <property type="match status" value="1"/>
</dbReference>
<evidence type="ECO:0000313" key="6">
    <source>
        <dbReference type="EMBL" id="MFC0048055.1"/>
    </source>
</evidence>
<name>A0ABV6BEX2_9GAMM</name>
<evidence type="ECO:0000256" key="3">
    <source>
        <dbReference type="ARBA" id="ARBA00022729"/>
    </source>
</evidence>